<evidence type="ECO:0000313" key="2">
    <source>
        <dbReference type="Proteomes" id="UP000295680"/>
    </source>
</evidence>
<accession>A0A4R2JL87</accession>
<dbReference type="SUPFAM" id="SSF53474">
    <property type="entry name" value="alpha/beta-Hydrolases"/>
    <property type="match status" value="1"/>
</dbReference>
<dbReference type="InterPro" id="IPR010520">
    <property type="entry name" value="FrsA-like"/>
</dbReference>
<proteinExistence type="predicted"/>
<keyword evidence="1" id="KW-0378">Hydrolase</keyword>
<dbReference type="Pfam" id="PF06500">
    <property type="entry name" value="FrsA-like"/>
    <property type="match status" value="1"/>
</dbReference>
<name>A0A4R2JL87_9PSEU</name>
<dbReference type="Proteomes" id="UP000295680">
    <property type="component" value="Unassembled WGS sequence"/>
</dbReference>
<dbReference type="OrthoDB" id="5704902at2"/>
<comment type="caution">
    <text evidence="1">The sequence shown here is derived from an EMBL/GenBank/DDBJ whole genome shotgun (WGS) entry which is preliminary data.</text>
</comment>
<evidence type="ECO:0000313" key="1">
    <source>
        <dbReference type="EMBL" id="TCO60791.1"/>
    </source>
</evidence>
<dbReference type="Gene3D" id="3.40.50.1820">
    <property type="entry name" value="alpha/beta hydrolase"/>
    <property type="match status" value="1"/>
</dbReference>
<dbReference type="InterPro" id="IPR029058">
    <property type="entry name" value="AB_hydrolase_fold"/>
</dbReference>
<dbReference type="EMBL" id="SLWS01000003">
    <property type="protein sequence ID" value="TCO60791.1"/>
    <property type="molecule type" value="Genomic_DNA"/>
</dbReference>
<dbReference type="GO" id="GO:0016787">
    <property type="term" value="F:hydrolase activity"/>
    <property type="evidence" value="ECO:0007669"/>
    <property type="project" value="UniProtKB-KW"/>
</dbReference>
<gene>
    <name evidence="1" type="ORF">EV192_103366</name>
</gene>
<sequence length="354" mass="38891">MNDLGELKRHVQVHARGQRIGDYRTVLDRIATDDGGGPGSWAGEWSKAGERLVRQGLDLEAAKYFAMARFPFVDGPARQEAQDRGVAAIDRWRQRSRSGIEPFEADLPGGRVRCWAAGLSSRDPKPLLVLMGGIVTVKEQWAPTLAKLGRLGMAGIVAELPGVGANPLTYTPDSWRMLSGLLDALAGQADVTRTYAIAMSFSGHMAMRCAVEDPRVKGIVTTNAPVKEFFTDGDWLRGVPRVTLDTLAHLSGSERLADWALTEDQLAALDIPLAYMSCLRDEIIPAADLQLLRKHVRDLKVREYDDVHGAPNHTEETQLWSIASLLEATGAAGPQRALISMLLRGKELRRKLRK</sequence>
<organism evidence="1 2">
    <name type="scientific">Actinocrispum wychmicini</name>
    <dbReference type="NCBI Taxonomy" id="1213861"/>
    <lineage>
        <taxon>Bacteria</taxon>
        <taxon>Bacillati</taxon>
        <taxon>Actinomycetota</taxon>
        <taxon>Actinomycetes</taxon>
        <taxon>Pseudonocardiales</taxon>
        <taxon>Pseudonocardiaceae</taxon>
        <taxon>Actinocrispum</taxon>
    </lineage>
</organism>
<protein>
    <submittedName>
        <fullName evidence="1">Dienelactone hydrolase</fullName>
    </submittedName>
</protein>
<reference evidence="1 2" key="1">
    <citation type="submission" date="2019-03" db="EMBL/GenBank/DDBJ databases">
        <title>Genomic Encyclopedia of Type Strains, Phase IV (KMG-IV): sequencing the most valuable type-strain genomes for metagenomic binning, comparative biology and taxonomic classification.</title>
        <authorList>
            <person name="Goeker M."/>
        </authorList>
    </citation>
    <scope>NUCLEOTIDE SEQUENCE [LARGE SCALE GENOMIC DNA]</scope>
    <source>
        <strain evidence="1 2">DSM 45934</strain>
    </source>
</reference>
<dbReference type="AlphaFoldDB" id="A0A4R2JL87"/>
<dbReference type="RefSeq" id="WP_132116032.1">
    <property type="nucleotide sequence ID" value="NZ_SLWS01000003.1"/>
</dbReference>
<keyword evidence="2" id="KW-1185">Reference proteome</keyword>